<feature type="domain" description="Sodium/calcium exchanger membrane region" evidence="6">
    <location>
        <begin position="3"/>
        <end position="143"/>
    </location>
</feature>
<dbReference type="STRING" id="45056.Lade_1724"/>
<dbReference type="EMBL" id="LR134428">
    <property type="protein sequence ID" value="VEH85600.1"/>
    <property type="molecule type" value="Genomic_DNA"/>
</dbReference>
<dbReference type="PATRIC" id="fig|45056.6.peg.1780"/>
<dbReference type="InterPro" id="IPR004837">
    <property type="entry name" value="NaCa_Exmemb"/>
</dbReference>
<dbReference type="GO" id="GO:0008273">
    <property type="term" value="F:calcium, potassium:sodium antiporter activity"/>
    <property type="evidence" value="ECO:0007669"/>
    <property type="project" value="TreeGrafter"/>
</dbReference>
<protein>
    <submittedName>
        <fullName evidence="8">Ca2 /Na antiporter</fullName>
    </submittedName>
    <submittedName>
        <fullName evidence="7">Na/Ca antiporter</fullName>
    </submittedName>
</protein>
<keyword evidence="2 5" id="KW-0812">Transmembrane</keyword>
<proteinExistence type="predicted"/>
<dbReference type="GO" id="GO:0005262">
    <property type="term" value="F:calcium channel activity"/>
    <property type="evidence" value="ECO:0007669"/>
    <property type="project" value="TreeGrafter"/>
</dbReference>
<accession>A0A0W0R1I8</accession>
<reference evidence="8 10" key="2">
    <citation type="submission" date="2018-12" db="EMBL/GenBank/DDBJ databases">
        <authorList>
            <consortium name="Pathogen Informatics"/>
        </authorList>
    </citation>
    <scope>NUCLEOTIDE SEQUENCE [LARGE SCALE GENOMIC DNA]</scope>
    <source>
        <strain evidence="8 10">NCTC12735</strain>
        <plasmid evidence="10">19</plasmid>
    </source>
</reference>
<dbReference type="PANTHER" id="PTHR10846:SF8">
    <property type="entry name" value="INNER MEMBRANE PROTEIN YRBG"/>
    <property type="match status" value="1"/>
</dbReference>
<evidence type="ECO:0000256" key="3">
    <source>
        <dbReference type="ARBA" id="ARBA00022989"/>
    </source>
</evidence>
<dbReference type="InterPro" id="IPR004481">
    <property type="entry name" value="K/Na/Ca-exchanger"/>
</dbReference>
<reference evidence="7 9" key="1">
    <citation type="submission" date="2015-11" db="EMBL/GenBank/DDBJ databases">
        <title>Identification of large and diverse effector repertoires of 38 Legionella species.</title>
        <authorList>
            <person name="Burstein D."/>
            <person name="Amaro F."/>
            <person name="Zusman T."/>
            <person name="Lifshitz Z."/>
            <person name="Cohen O."/>
            <person name="Gilbert J.A."/>
            <person name="Pupko T."/>
            <person name="Shuman H.A."/>
            <person name="Segal G."/>
        </authorList>
    </citation>
    <scope>NUCLEOTIDE SEQUENCE [LARGE SCALE GENOMIC DNA]</scope>
    <source>
        <strain evidence="7 9">1762-AUS-E</strain>
    </source>
</reference>
<sequence>MSAILFLLISIITLFWAANHLITGAMGIAHSYRLPPLLIGLTIVAIGTSSPEIMVGLSAALYGSNDLTLGNAIGSNIANIGLVLGIIIVIRPLVIQSTILRKEYALLYLVMLFTYSLMIDGYLSVLDGTLFLLAAIGVVAYFIYLARHNTVDPYARELRKMIKTNRSIQLNWISVIIGVIVLPISAHYLVINTAKLASSLGVSQLVIGLTVVAIGTSLPQAATSIMAALNGQDDIAIGNILGSNMFNLLLVLAFPAIINPSAISHAILWRDIPIMLGITLVLLLISFKFKKRISRWYGGLLLLIYGSYITALVVNAIVAL</sequence>
<keyword evidence="4 5" id="KW-0472">Membrane</keyword>
<evidence type="ECO:0000256" key="4">
    <source>
        <dbReference type="ARBA" id="ARBA00023136"/>
    </source>
</evidence>
<feature type="transmembrane region" description="Helical" evidence="5">
    <location>
        <begin position="263"/>
        <end position="285"/>
    </location>
</feature>
<dbReference type="RefSeq" id="WP_058462798.1">
    <property type="nucleotide sequence ID" value="NZ_CAAAHS010000011.1"/>
</dbReference>
<feature type="transmembrane region" description="Helical" evidence="5">
    <location>
        <begin position="37"/>
        <end position="61"/>
    </location>
</feature>
<evidence type="ECO:0000256" key="2">
    <source>
        <dbReference type="ARBA" id="ARBA00022692"/>
    </source>
</evidence>
<dbReference type="InterPro" id="IPR044880">
    <property type="entry name" value="NCX_ion-bd_dom_sf"/>
</dbReference>
<dbReference type="KEGG" id="ladl:NCTC12735_01235"/>
<evidence type="ECO:0000313" key="7">
    <source>
        <dbReference type="EMBL" id="KTC64917.1"/>
    </source>
</evidence>
<dbReference type="Pfam" id="PF01699">
    <property type="entry name" value="Na_Ca_ex"/>
    <property type="match status" value="2"/>
</dbReference>
<feature type="transmembrane region" description="Helical" evidence="5">
    <location>
        <begin position="129"/>
        <end position="147"/>
    </location>
</feature>
<dbReference type="OrthoDB" id="9794225at2"/>
<evidence type="ECO:0000313" key="9">
    <source>
        <dbReference type="Proteomes" id="UP000054859"/>
    </source>
</evidence>
<keyword evidence="8" id="KW-0614">Plasmid</keyword>
<feature type="domain" description="Sodium/calcium exchanger membrane region" evidence="6">
    <location>
        <begin position="172"/>
        <end position="312"/>
    </location>
</feature>
<evidence type="ECO:0000256" key="1">
    <source>
        <dbReference type="ARBA" id="ARBA00004141"/>
    </source>
</evidence>
<feature type="transmembrane region" description="Helical" evidence="5">
    <location>
        <begin position="6"/>
        <end position="25"/>
    </location>
</feature>
<organism evidence="7 9">
    <name type="scientific">Legionella adelaidensis</name>
    <dbReference type="NCBI Taxonomy" id="45056"/>
    <lineage>
        <taxon>Bacteria</taxon>
        <taxon>Pseudomonadati</taxon>
        <taxon>Pseudomonadota</taxon>
        <taxon>Gammaproteobacteria</taxon>
        <taxon>Legionellales</taxon>
        <taxon>Legionellaceae</taxon>
        <taxon>Legionella</taxon>
    </lineage>
</organism>
<evidence type="ECO:0000256" key="5">
    <source>
        <dbReference type="SAM" id="Phobius"/>
    </source>
</evidence>
<dbReference type="Gene3D" id="1.20.1420.30">
    <property type="entry name" value="NCX, central ion-binding region"/>
    <property type="match status" value="2"/>
</dbReference>
<comment type="subcellular location">
    <subcellularLocation>
        <location evidence="1">Membrane</location>
        <topology evidence="1">Multi-pass membrane protein</topology>
    </subcellularLocation>
</comment>
<feature type="transmembrane region" description="Helical" evidence="5">
    <location>
        <begin position="196"/>
        <end position="215"/>
    </location>
</feature>
<evidence type="ECO:0000313" key="10">
    <source>
        <dbReference type="Proteomes" id="UP000281170"/>
    </source>
</evidence>
<feature type="transmembrane region" description="Helical" evidence="5">
    <location>
        <begin position="73"/>
        <end position="94"/>
    </location>
</feature>
<keyword evidence="9" id="KW-1185">Reference proteome</keyword>
<feature type="transmembrane region" description="Helical" evidence="5">
    <location>
        <begin position="236"/>
        <end position="257"/>
    </location>
</feature>
<name>A0A0W0R1I8_9GAMM</name>
<evidence type="ECO:0000259" key="6">
    <source>
        <dbReference type="Pfam" id="PF01699"/>
    </source>
</evidence>
<dbReference type="NCBIfam" id="TIGR00367">
    <property type="entry name" value="calcium/sodium antiporter"/>
    <property type="match status" value="1"/>
</dbReference>
<geneLocation type="plasmid" evidence="8 10">
    <name>19</name>
</geneLocation>
<dbReference type="Proteomes" id="UP000281170">
    <property type="component" value="Plasmid 19"/>
</dbReference>
<feature type="transmembrane region" description="Helical" evidence="5">
    <location>
        <begin position="297"/>
        <end position="318"/>
    </location>
</feature>
<dbReference type="PANTHER" id="PTHR10846">
    <property type="entry name" value="SODIUM/POTASSIUM/CALCIUM EXCHANGER"/>
    <property type="match status" value="1"/>
</dbReference>
<dbReference type="Proteomes" id="UP000054859">
    <property type="component" value="Unassembled WGS sequence"/>
</dbReference>
<dbReference type="EMBL" id="LNKA01000016">
    <property type="protein sequence ID" value="KTC64917.1"/>
    <property type="molecule type" value="Genomic_DNA"/>
</dbReference>
<feature type="transmembrane region" description="Helical" evidence="5">
    <location>
        <begin position="106"/>
        <end position="123"/>
    </location>
</feature>
<dbReference type="GO" id="GO:0005886">
    <property type="term" value="C:plasma membrane"/>
    <property type="evidence" value="ECO:0007669"/>
    <property type="project" value="TreeGrafter"/>
</dbReference>
<dbReference type="GO" id="GO:0006874">
    <property type="term" value="P:intracellular calcium ion homeostasis"/>
    <property type="evidence" value="ECO:0007669"/>
    <property type="project" value="TreeGrafter"/>
</dbReference>
<gene>
    <name evidence="8" type="primary">eCM27</name>
    <name evidence="7" type="ORF">Lade_1724</name>
    <name evidence="8" type="ORF">NCTC12735_01235</name>
</gene>
<feature type="transmembrane region" description="Helical" evidence="5">
    <location>
        <begin position="168"/>
        <end position="190"/>
    </location>
</feature>
<evidence type="ECO:0000313" key="8">
    <source>
        <dbReference type="EMBL" id="VEH85600.1"/>
    </source>
</evidence>
<dbReference type="AlphaFoldDB" id="A0A0W0R1I8"/>
<keyword evidence="3 5" id="KW-1133">Transmembrane helix</keyword>